<evidence type="ECO:0000256" key="3">
    <source>
        <dbReference type="PROSITE-ProRule" id="PRU00023"/>
    </source>
</evidence>
<dbReference type="Pfam" id="PF00023">
    <property type="entry name" value="Ank"/>
    <property type="match status" value="1"/>
</dbReference>
<feature type="repeat" description="ANK" evidence="3">
    <location>
        <begin position="648"/>
        <end position="680"/>
    </location>
</feature>
<dbReference type="EMBL" id="VIGI01000016">
    <property type="protein sequence ID" value="KAB8290813.1"/>
    <property type="molecule type" value="Genomic_DNA"/>
</dbReference>
<evidence type="ECO:0000256" key="2">
    <source>
        <dbReference type="ARBA" id="ARBA00023043"/>
    </source>
</evidence>
<sequence>MWELLLRYGVSPEHARLLAIGRLQHWNLEDVERIFKKVIRPNAEFCLFKSHEVNPTNIPSREEDITPFQKWWPSLWEVRAYGISPSRKMVEESVKTGAVLCVNVKGEWSLRQDGYVALSHVWIEGLQREEKYGGLERRKIVKVFELLKRAGLQSEWIWTDVLVIPGGWPTAPIEDELLTVDLINSMPAVYGQAEAVLIFDALVLQLHSTDLLEVAVALACGKWATRVWTFQEIKLANRAIVVTSTGSVKFSDMIAHLKDLHLVDESRYKKLYHWLGIMAKSSEYRLTIRDLVEACADRKSGVDIDYARAFFPSLGLTWRNGMTREEGMQMIYRALKNDTIVIAAFAGSRRMKLNPAWAPSYLTGLEGVGSDTPRLEWENRGIRGKWYILKIKKFVSATRPRYGKIGFNLEVDCNLEPKLQIVTSPNEEPEAIEAMKEMITKGVGYILSVNTFSSYSEQWARSVLIVEKAETLPHHDMEVVVHCAATIGSPGAHLEEFVNLLVRHGNPNVDGDLYNQYFYDSFCKSEASRVPEMKPEQGETSLHVAVRTGDIEAVRSLSHYDGLIKAYDARGYTPLHVAAARGAVEALDIISRKSKNLSIPSRDNSKDTPLTLAAGQEVDQSESRKLLLAKSINILLDRGANIEEKNGYNYTALMSAAYEANKEIVSLLLSRGADTESRVSNIDSTPMTLASGRVGGIKVMELLSKYGADVNPKPQLVRWTPLLKLGYEMNLEPTFGGTPLLQATEFARGAEVEFLLRKGGNPNVQDSRKRTPLGNAIQQADEQSVLLLLDAGAHREMVCEDGLSPVHLAAMCGDYKIMQMLLIENTDVNIRASEKHQENTALHMAIQKQQGTVVKLLLSKGAGVNAVNTDDKTALDLAIELGNKGLEAILKNSGGSRFTNALINER</sequence>
<evidence type="ECO:0008006" key="6">
    <source>
        <dbReference type="Google" id="ProtNLM"/>
    </source>
</evidence>
<dbReference type="Pfam" id="PF12796">
    <property type="entry name" value="Ank_2"/>
    <property type="match status" value="2"/>
</dbReference>
<accession>A0A5N6JQ99</accession>
<dbReference type="Gene3D" id="1.25.40.20">
    <property type="entry name" value="Ankyrin repeat-containing domain"/>
    <property type="match status" value="2"/>
</dbReference>
<feature type="repeat" description="ANK" evidence="3">
    <location>
        <begin position="837"/>
        <end position="869"/>
    </location>
</feature>
<dbReference type="OrthoDB" id="2426273at2759"/>
<protein>
    <recommendedName>
        <fullName evidence="6">Heterokaryon incompatibility domain-containing protein</fullName>
    </recommendedName>
</protein>
<evidence type="ECO:0000313" key="5">
    <source>
        <dbReference type="Proteomes" id="UP000326757"/>
    </source>
</evidence>
<name>A0A5N6JQ99_MONLA</name>
<dbReference type="AlphaFoldDB" id="A0A5N6JQ99"/>
<evidence type="ECO:0000313" key="4">
    <source>
        <dbReference type="EMBL" id="KAB8290813.1"/>
    </source>
</evidence>
<feature type="repeat" description="ANK" evidence="3">
    <location>
        <begin position="801"/>
        <end position="833"/>
    </location>
</feature>
<dbReference type="InterPro" id="IPR050745">
    <property type="entry name" value="Multifunctional_regulatory"/>
</dbReference>
<gene>
    <name evidence="4" type="ORF">EYC80_008450</name>
</gene>
<keyword evidence="2 3" id="KW-0040">ANK repeat</keyword>
<dbReference type="PANTHER" id="PTHR24189">
    <property type="entry name" value="MYOTROPHIN"/>
    <property type="match status" value="1"/>
</dbReference>
<feature type="repeat" description="ANK" evidence="3">
    <location>
        <begin position="570"/>
        <end position="602"/>
    </location>
</feature>
<dbReference type="InterPro" id="IPR036770">
    <property type="entry name" value="Ankyrin_rpt-contain_sf"/>
</dbReference>
<dbReference type="InterPro" id="IPR002110">
    <property type="entry name" value="Ankyrin_rpt"/>
</dbReference>
<dbReference type="SUPFAM" id="SSF48403">
    <property type="entry name" value="Ankyrin repeat"/>
    <property type="match status" value="1"/>
</dbReference>
<feature type="repeat" description="ANK" evidence="3">
    <location>
        <begin position="537"/>
        <end position="569"/>
    </location>
</feature>
<dbReference type="PROSITE" id="PS50088">
    <property type="entry name" value="ANK_REPEAT"/>
    <property type="match status" value="6"/>
</dbReference>
<organism evidence="4 5">
    <name type="scientific">Monilinia laxa</name>
    <name type="common">Brown rot fungus</name>
    <name type="synonym">Sclerotinia laxa</name>
    <dbReference type="NCBI Taxonomy" id="61186"/>
    <lineage>
        <taxon>Eukaryota</taxon>
        <taxon>Fungi</taxon>
        <taxon>Dikarya</taxon>
        <taxon>Ascomycota</taxon>
        <taxon>Pezizomycotina</taxon>
        <taxon>Leotiomycetes</taxon>
        <taxon>Helotiales</taxon>
        <taxon>Sclerotiniaceae</taxon>
        <taxon>Monilinia</taxon>
    </lineage>
</organism>
<comment type="caution">
    <text evidence="4">The sequence shown here is derived from an EMBL/GenBank/DDBJ whole genome shotgun (WGS) entry which is preliminary data.</text>
</comment>
<evidence type="ECO:0000256" key="1">
    <source>
        <dbReference type="ARBA" id="ARBA00022737"/>
    </source>
</evidence>
<keyword evidence="5" id="KW-1185">Reference proteome</keyword>
<reference evidence="4 5" key="1">
    <citation type="submission" date="2019-06" db="EMBL/GenBank/DDBJ databases">
        <title>Genome Sequence of the Brown Rot Fungal Pathogen Monilinia laxa.</title>
        <authorList>
            <person name="De Miccolis Angelini R.M."/>
            <person name="Landi L."/>
            <person name="Abate D."/>
            <person name="Pollastro S."/>
            <person name="Romanazzi G."/>
            <person name="Faretra F."/>
        </authorList>
    </citation>
    <scope>NUCLEOTIDE SEQUENCE [LARGE SCALE GENOMIC DNA]</scope>
    <source>
        <strain evidence="4 5">Mlax316</strain>
    </source>
</reference>
<dbReference type="PROSITE" id="PS50297">
    <property type="entry name" value="ANK_REP_REGION"/>
    <property type="match status" value="5"/>
</dbReference>
<dbReference type="Proteomes" id="UP000326757">
    <property type="component" value="Unassembled WGS sequence"/>
</dbReference>
<feature type="repeat" description="ANK" evidence="3">
    <location>
        <begin position="735"/>
        <end position="767"/>
    </location>
</feature>
<proteinExistence type="predicted"/>
<keyword evidence="1" id="KW-0677">Repeat</keyword>
<dbReference type="PRINTS" id="PR01415">
    <property type="entry name" value="ANKYRIN"/>
</dbReference>
<dbReference type="SMART" id="SM00248">
    <property type="entry name" value="ANK"/>
    <property type="match status" value="11"/>
</dbReference>